<protein>
    <recommendedName>
        <fullName evidence="3">OTU domain-containing protein</fullName>
    </recommendedName>
</protein>
<dbReference type="EMBL" id="JAIXMP010000040">
    <property type="protein sequence ID" value="KAI9248018.1"/>
    <property type="molecule type" value="Genomic_DNA"/>
</dbReference>
<evidence type="ECO:0008006" key="3">
    <source>
        <dbReference type="Google" id="ProtNLM"/>
    </source>
</evidence>
<dbReference type="CDD" id="cd22744">
    <property type="entry name" value="OTU"/>
    <property type="match status" value="1"/>
</dbReference>
<gene>
    <name evidence="1" type="ORF">BDA99DRAFT_542744</name>
</gene>
<organism evidence="1 2">
    <name type="scientific">Phascolomyces articulosus</name>
    <dbReference type="NCBI Taxonomy" id="60185"/>
    <lineage>
        <taxon>Eukaryota</taxon>
        <taxon>Fungi</taxon>
        <taxon>Fungi incertae sedis</taxon>
        <taxon>Mucoromycota</taxon>
        <taxon>Mucoromycotina</taxon>
        <taxon>Mucoromycetes</taxon>
        <taxon>Mucorales</taxon>
        <taxon>Lichtheimiaceae</taxon>
        <taxon>Phascolomyces</taxon>
    </lineage>
</organism>
<sequence>MYSYVKENEDTCRLFVCLGHDDVYDEMLKRLAKLKLRTRSSAGCGIQYWFDSAVDAQIAANTFKIPIAIYAEHDQSLLYLPYDLPDGQPQPQIMHFVNGNHFQTIKTKRYPTMICPPVQARSMTVWESRGGEPKVYKAAWKYIHRKKNNDDITSIAGSSEKPIVIENNKDDSKSQRKTLEELYQESMADNLEPEVINPCPFCLVSLGDPMPDVIKKAYDEYF</sequence>
<accession>A0AAD5JZC2</accession>
<proteinExistence type="predicted"/>
<reference evidence="1" key="1">
    <citation type="journal article" date="2022" name="IScience">
        <title>Evolution of zygomycete secretomes and the origins of terrestrial fungal ecologies.</title>
        <authorList>
            <person name="Chang Y."/>
            <person name="Wang Y."/>
            <person name="Mondo S."/>
            <person name="Ahrendt S."/>
            <person name="Andreopoulos W."/>
            <person name="Barry K."/>
            <person name="Beard J."/>
            <person name="Benny G.L."/>
            <person name="Blankenship S."/>
            <person name="Bonito G."/>
            <person name="Cuomo C."/>
            <person name="Desiro A."/>
            <person name="Gervers K.A."/>
            <person name="Hundley H."/>
            <person name="Kuo A."/>
            <person name="LaButti K."/>
            <person name="Lang B.F."/>
            <person name="Lipzen A."/>
            <person name="O'Donnell K."/>
            <person name="Pangilinan J."/>
            <person name="Reynolds N."/>
            <person name="Sandor L."/>
            <person name="Smith M.E."/>
            <person name="Tsang A."/>
            <person name="Grigoriev I.V."/>
            <person name="Stajich J.E."/>
            <person name="Spatafora J.W."/>
        </authorList>
    </citation>
    <scope>NUCLEOTIDE SEQUENCE</scope>
    <source>
        <strain evidence="1">RSA 2281</strain>
    </source>
</reference>
<evidence type="ECO:0000313" key="2">
    <source>
        <dbReference type="Proteomes" id="UP001209540"/>
    </source>
</evidence>
<reference evidence="1" key="2">
    <citation type="submission" date="2023-02" db="EMBL/GenBank/DDBJ databases">
        <authorList>
            <consortium name="DOE Joint Genome Institute"/>
            <person name="Mondo S.J."/>
            <person name="Chang Y."/>
            <person name="Wang Y."/>
            <person name="Ahrendt S."/>
            <person name="Andreopoulos W."/>
            <person name="Barry K."/>
            <person name="Beard J."/>
            <person name="Benny G.L."/>
            <person name="Blankenship S."/>
            <person name="Bonito G."/>
            <person name="Cuomo C."/>
            <person name="Desiro A."/>
            <person name="Gervers K.A."/>
            <person name="Hundley H."/>
            <person name="Kuo A."/>
            <person name="LaButti K."/>
            <person name="Lang B.F."/>
            <person name="Lipzen A."/>
            <person name="O'Donnell K."/>
            <person name="Pangilinan J."/>
            <person name="Reynolds N."/>
            <person name="Sandor L."/>
            <person name="Smith M.W."/>
            <person name="Tsang A."/>
            <person name="Grigoriev I.V."/>
            <person name="Stajich J.E."/>
            <person name="Spatafora J.W."/>
        </authorList>
    </citation>
    <scope>NUCLEOTIDE SEQUENCE</scope>
    <source>
        <strain evidence="1">RSA 2281</strain>
    </source>
</reference>
<comment type="caution">
    <text evidence="1">The sequence shown here is derived from an EMBL/GenBank/DDBJ whole genome shotgun (WGS) entry which is preliminary data.</text>
</comment>
<name>A0AAD5JZC2_9FUNG</name>
<dbReference type="AlphaFoldDB" id="A0AAD5JZC2"/>
<keyword evidence="2" id="KW-1185">Reference proteome</keyword>
<evidence type="ECO:0000313" key="1">
    <source>
        <dbReference type="EMBL" id="KAI9248018.1"/>
    </source>
</evidence>
<dbReference type="Proteomes" id="UP001209540">
    <property type="component" value="Unassembled WGS sequence"/>
</dbReference>